<name>A0A411WYT9_9BURK</name>
<keyword evidence="1" id="KW-0732">Signal</keyword>
<reference evidence="3" key="3">
    <citation type="submission" date="2022-12" db="EMBL/GenBank/DDBJ databases">
        <authorList>
            <person name="Sun Q."/>
            <person name="Kim S."/>
        </authorList>
    </citation>
    <scope>NUCLEOTIDE SEQUENCE</scope>
    <source>
        <strain evidence="3">KCTC 12343</strain>
    </source>
</reference>
<feature type="domain" description="DUF4440" evidence="2">
    <location>
        <begin position="33"/>
        <end position="137"/>
    </location>
</feature>
<dbReference type="AlphaFoldDB" id="A0A411WYT9"/>
<accession>A0A411WYT9</accession>
<gene>
    <name evidence="4" type="ORF">EYF70_14110</name>
    <name evidence="3" type="ORF">GCM10007387_21410</name>
</gene>
<protein>
    <submittedName>
        <fullName evidence="4">DUF4440 domain-containing protein</fullName>
    </submittedName>
</protein>
<dbReference type="PROSITE" id="PS51257">
    <property type="entry name" value="PROKAR_LIPOPROTEIN"/>
    <property type="match status" value="1"/>
</dbReference>
<dbReference type="EMBL" id="BMWV01000004">
    <property type="protein sequence ID" value="GGY39113.1"/>
    <property type="molecule type" value="Genomic_DNA"/>
</dbReference>
<evidence type="ECO:0000259" key="2">
    <source>
        <dbReference type="Pfam" id="PF14534"/>
    </source>
</evidence>
<proteinExistence type="predicted"/>
<sequence>MKRPAATILLAALALSGCASGPAVDNAALAAQVTAAERAFADSMARRDFAAFQRFLADDAVFYGPAAAQRGKAEVAGFWKQYFTGQKAPFSWAPDRVDVLESGLLAYSSGPVHDAEGRLIARFNSVWRQEAPGQWKVVFDKGEPVCNPAGPARQ</sequence>
<feature type="signal peptide" evidence="1">
    <location>
        <begin position="1"/>
        <end position="19"/>
    </location>
</feature>
<dbReference type="Proteomes" id="UP000628442">
    <property type="component" value="Unassembled WGS sequence"/>
</dbReference>
<organism evidence="3 6">
    <name type="scientific">Pseudoduganella albidiflava</name>
    <dbReference type="NCBI Taxonomy" id="321983"/>
    <lineage>
        <taxon>Bacteria</taxon>
        <taxon>Pseudomonadati</taxon>
        <taxon>Pseudomonadota</taxon>
        <taxon>Betaproteobacteria</taxon>
        <taxon>Burkholderiales</taxon>
        <taxon>Oxalobacteraceae</taxon>
        <taxon>Telluria group</taxon>
        <taxon>Pseudoduganella</taxon>
    </lineage>
</organism>
<dbReference type="RefSeq" id="WP_131145978.1">
    <property type="nucleotide sequence ID" value="NZ_BMWV01000004.1"/>
</dbReference>
<evidence type="ECO:0000313" key="3">
    <source>
        <dbReference type="EMBL" id="GGY39113.1"/>
    </source>
</evidence>
<keyword evidence="5" id="KW-1185">Reference proteome</keyword>
<reference evidence="3" key="1">
    <citation type="journal article" date="2014" name="Int. J. Syst. Evol. Microbiol.">
        <title>Complete genome sequence of Corynebacterium casei LMG S-19264T (=DSM 44701T), isolated from a smear-ripened cheese.</title>
        <authorList>
            <consortium name="US DOE Joint Genome Institute (JGI-PGF)"/>
            <person name="Walter F."/>
            <person name="Albersmeier A."/>
            <person name="Kalinowski J."/>
            <person name="Ruckert C."/>
        </authorList>
    </citation>
    <scope>NUCLEOTIDE SEQUENCE</scope>
    <source>
        <strain evidence="3">KCTC 12343</strain>
    </source>
</reference>
<dbReference type="Proteomes" id="UP000292307">
    <property type="component" value="Chromosome"/>
</dbReference>
<evidence type="ECO:0000313" key="4">
    <source>
        <dbReference type="EMBL" id="QBI01860.1"/>
    </source>
</evidence>
<dbReference type="EMBL" id="CP036401">
    <property type="protein sequence ID" value="QBI01860.1"/>
    <property type="molecule type" value="Genomic_DNA"/>
</dbReference>
<dbReference type="SUPFAM" id="SSF54427">
    <property type="entry name" value="NTF2-like"/>
    <property type="match status" value="1"/>
</dbReference>
<dbReference type="Gene3D" id="3.10.450.50">
    <property type="match status" value="1"/>
</dbReference>
<feature type="chain" id="PRO_5044601732" evidence="1">
    <location>
        <begin position="20"/>
        <end position="154"/>
    </location>
</feature>
<dbReference type="InterPro" id="IPR027843">
    <property type="entry name" value="DUF4440"/>
</dbReference>
<evidence type="ECO:0000313" key="6">
    <source>
        <dbReference type="Proteomes" id="UP000628442"/>
    </source>
</evidence>
<dbReference type="OrthoDB" id="6385935at2"/>
<reference evidence="4 5" key="2">
    <citation type="submission" date="2019-02" db="EMBL/GenBank/DDBJ databases">
        <title>Draft Genome Sequences of Six Type Strains of the Genus Massilia.</title>
        <authorList>
            <person name="Miess H."/>
            <person name="Frediansyhah A."/>
            <person name="Gross H."/>
        </authorList>
    </citation>
    <scope>NUCLEOTIDE SEQUENCE [LARGE SCALE GENOMIC DNA]</scope>
    <source>
        <strain evidence="4 5">DSM 17472</strain>
    </source>
</reference>
<dbReference type="Pfam" id="PF14534">
    <property type="entry name" value="DUF4440"/>
    <property type="match status" value="1"/>
</dbReference>
<evidence type="ECO:0000256" key="1">
    <source>
        <dbReference type="SAM" id="SignalP"/>
    </source>
</evidence>
<dbReference type="InterPro" id="IPR032710">
    <property type="entry name" value="NTF2-like_dom_sf"/>
</dbReference>
<evidence type="ECO:0000313" key="5">
    <source>
        <dbReference type="Proteomes" id="UP000292307"/>
    </source>
</evidence>